<evidence type="ECO:0000313" key="10">
    <source>
        <dbReference type="Proteomes" id="UP001163203"/>
    </source>
</evidence>
<comment type="subcellular location">
    <subcellularLocation>
        <location evidence="1 7">Cell membrane</location>
        <topology evidence="1 7">Multi-pass membrane protein</topology>
    </subcellularLocation>
</comment>
<dbReference type="PANTHER" id="PTHR43163:SF6">
    <property type="entry name" value="DIPEPTIDE TRANSPORT SYSTEM PERMEASE PROTEIN DPPB-RELATED"/>
    <property type="match status" value="1"/>
</dbReference>
<keyword evidence="4 7" id="KW-0812">Transmembrane</keyword>
<dbReference type="PROSITE" id="PS50928">
    <property type="entry name" value="ABC_TM1"/>
    <property type="match status" value="1"/>
</dbReference>
<evidence type="ECO:0000256" key="2">
    <source>
        <dbReference type="ARBA" id="ARBA00022448"/>
    </source>
</evidence>
<dbReference type="InterPro" id="IPR035906">
    <property type="entry name" value="MetI-like_sf"/>
</dbReference>
<feature type="transmembrane region" description="Helical" evidence="7">
    <location>
        <begin position="282"/>
        <end position="307"/>
    </location>
</feature>
<proteinExistence type="inferred from homology"/>
<dbReference type="Proteomes" id="UP001163203">
    <property type="component" value="Chromosome"/>
</dbReference>
<dbReference type="Pfam" id="PF00528">
    <property type="entry name" value="BPD_transp_1"/>
    <property type="match status" value="1"/>
</dbReference>
<evidence type="ECO:0000256" key="7">
    <source>
        <dbReference type="RuleBase" id="RU363032"/>
    </source>
</evidence>
<dbReference type="SUPFAM" id="SSF161098">
    <property type="entry name" value="MetI-like"/>
    <property type="match status" value="1"/>
</dbReference>
<protein>
    <submittedName>
        <fullName evidence="9">ABC transporter permease</fullName>
    </submittedName>
</protein>
<organism evidence="9 10">
    <name type="scientific">Amycolatopsis cynarae</name>
    <dbReference type="NCBI Taxonomy" id="2995223"/>
    <lineage>
        <taxon>Bacteria</taxon>
        <taxon>Bacillati</taxon>
        <taxon>Actinomycetota</taxon>
        <taxon>Actinomycetes</taxon>
        <taxon>Pseudonocardiales</taxon>
        <taxon>Pseudonocardiaceae</taxon>
        <taxon>Amycolatopsis</taxon>
    </lineage>
</organism>
<dbReference type="InterPro" id="IPR000515">
    <property type="entry name" value="MetI-like"/>
</dbReference>
<keyword evidence="3" id="KW-1003">Cell membrane</keyword>
<keyword evidence="6 7" id="KW-0472">Membrane</keyword>
<comment type="similarity">
    <text evidence="7">Belongs to the binding-protein-dependent transport system permease family.</text>
</comment>
<dbReference type="EMBL" id="CP113836">
    <property type="protein sequence ID" value="WAL65549.1"/>
    <property type="molecule type" value="Genomic_DNA"/>
</dbReference>
<keyword evidence="5 7" id="KW-1133">Transmembrane helix</keyword>
<evidence type="ECO:0000256" key="1">
    <source>
        <dbReference type="ARBA" id="ARBA00004651"/>
    </source>
</evidence>
<evidence type="ECO:0000256" key="3">
    <source>
        <dbReference type="ARBA" id="ARBA00022475"/>
    </source>
</evidence>
<keyword evidence="10" id="KW-1185">Reference proteome</keyword>
<sequence length="321" mass="33689">MAAAMLRRTAILVASVLAASIVVFAFMAVLPGDPAQVALGVNATPELLAKTRHEFGLDRPLVVQYLGWLGGLLHGDFGRSYVTGEAIGPQLVDRLGVTLWLVGAGMLVAVVIAVPLGTLAATWHRRAAGATISGLSQLGVAVPAFLAGILLVQVFAVGLRWLPSGGWTPPDQDAGEFLRGLVLPALSLGLVQGAVLTRYVRSAVLDVLGQDYLRTARSKGLRPYPALIRHGLRNAAVPVVTVLGLQLTTLLIGAVVVERVFVLPGLGSLLLDSVAARDLLTVQGIVLVLVVAVLLVNFLVDVGYALIDPRLREARGRVGSR</sequence>
<feature type="transmembrane region" description="Helical" evidence="7">
    <location>
        <begin position="99"/>
        <end position="123"/>
    </location>
</feature>
<reference evidence="9" key="1">
    <citation type="submission" date="2022-11" db="EMBL/GenBank/DDBJ databases">
        <authorList>
            <person name="Mo P."/>
        </authorList>
    </citation>
    <scope>NUCLEOTIDE SEQUENCE</scope>
    <source>
        <strain evidence="9">HUAS 11-8</strain>
    </source>
</reference>
<dbReference type="Gene3D" id="1.10.3720.10">
    <property type="entry name" value="MetI-like"/>
    <property type="match status" value="1"/>
</dbReference>
<feature type="domain" description="ABC transmembrane type-1" evidence="8">
    <location>
        <begin position="95"/>
        <end position="300"/>
    </location>
</feature>
<dbReference type="CDD" id="cd06261">
    <property type="entry name" value="TM_PBP2"/>
    <property type="match status" value="1"/>
</dbReference>
<evidence type="ECO:0000256" key="4">
    <source>
        <dbReference type="ARBA" id="ARBA00022692"/>
    </source>
</evidence>
<name>A0ABY7B0Q5_9PSEU</name>
<feature type="transmembrane region" description="Helical" evidence="7">
    <location>
        <begin position="177"/>
        <end position="196"/>
    </location>
</feature>
<keyword evidence="2 7" id="KW-0813">Transport</keyword>
<feature type="transmembrane region" description="Helical" evidence="7">
    <location>
        <begin position="235"/>
        <end position="262"/>
    </location>
</feature>
<dbReference type="InterPro" id="IPR045621">
    <property type="entry name" value="BPD_transp_1_N"/>
</dbReference>
<dbReference type="PANTHER" id="PTHR43163">
    <property type="entry name" value="DIPEPTIDE TRANSPORT SYSTEM PERMEASE PROTEIN DPPB-RELATED"/>
    <property type="match status" value="1"/>
</dbReference>
<accession>A0ABY7B0Q5</accession>
<evidence type="ECO:0000313" key="9">
    <source>
        <dbReference type="EMBL" id="WAL65549.1"/>
    </source>
</evidence>
<evidence type="ECO:0000259" key="8">
    <source>
        <dbReference type="PROSITE" id="PS50928"/>
    </source>
</evidence>
<evidence type="ECO:0000256" key="6">
    <source>
        <dbReference type="ARBA" id="ARBA00023136"/>
    </source>
</evidence>
<dbReference type="RefSeq" id="WP_268755703.1">
    <property type="nucleotide sequence ID" value="NZ_CP113836.1"/>
</dbReference>
<dbReference type="Pfam" id="PF19300">
    <property type="entry name" value="BPD_transp_1_N"/>
    <property type="match status" value="1"/>
</dbReference>
<feature type="transmembrane region" description="Helical" evidence="7">
    <location>
        <begin position="135"/>
        <end position="157"/>
    </location>
</feature>
<evidence type="ECO:0000256" key="5">
    <source>
        <dbReference type="ARBA" id="ARBA00022989"/>
    </source>
</evidence>
<gene>
    <name evidence="9" type="ORF">ORV05_32485</name>
</gene>